<name>A0A7X5XCV4_STRMQ</name>
<evidence type="ECO:0000313" key="2">
    <source>
        <dbReference type="Proteomes" id="UP000536624"/>
    </source>
</evidence>
<dbReference type="EMBL" id="JAALLH010000002">
    <property type="protein sequence ID" value="NIY69626.1"/>
    <property type="molecule type" value="Genomic_DNA"/>
</dbReference>
<reference evidence="1 2" key="1">
    <citation type="submission" date="2020-02" db="EMBL/GenBank/DDBJ databases">
        <title>Streptomyces malaysiensis DSM14702 (JHCC583434, PFL_A843) Genome sequencing and assembly.</title>
        <authorList>
            <person name="Samborskyy M."/>
        </authorList>
    </citation>
    <scope>NUCLEOTIDE SEQUENCE [LARGE SCALE GENOMIC DNA]</scope>
    <source>
        <strain evidence="1 2">DSM 14702</strain>
    </source>
</reference>
<protein>
    <submittedName>
        <fullName evidence="1">Uncharacterized protein</fullName>
    </submittedName>
</protein>
<comment type="caution">
    <text evidence="1">The sequence shown here is derived from an EMBL/GenBank/DDBJ whole genome shotgun (WGS) entry which is preliminary data.</text>
</comment>
<accession>A0A7X5XCV4</accession>
<dbReference type="AlphaFoldDB" id="A0A7X5XCV4"/>
<organism evidence="1 2">
    <name type="scientific">Streptomyces malaysiensis</name>
    <dbReference type="NCBI Taxonomy" id="92644"/>
    <lineage>
        <taxon>Bacteria</taxon>
        <taxon>Bacillati</taxon>
        <taxon>Actinomycetota</taxon>
        <taxon>Actinomycetes</taxon>
        <taxon>Kitasatosporales</taxon>
        <taxon>Streptomycetaceae</taxon>
        <taxon>Streptomyces</taxon>
        <taxon>Streptomyces violaceusniger group</taxon>
    </lineage>
</organism>
<dbReference type="Proteomes" id="UP000536624">
    <property type="component" value="Unassembled WGS sequence"/>
</dbReference>
<evidence type="ECO:0000313" key="1">
    <source>
        <dbReference type="EMBL" id="NIY69626.1"/>
    </source>
</evidence>
<gene>
    <name evidence="1" type="ORF">SMALB_7750</name>
</gene>
<proteinExistence type="predicted"/>
<sequence>MASPGRSEQLADEFEDCGGPISVGEASSLSDTVLAFRLGTTTREQLDRCLPRLASELSGLLDTDLGAREAS</sequence>